<dbReference type="PRINTS" id="PR00368">
    <property type="entry name" value="FADPNR"/>
</dbReference>
<sequence>MWATHHAAVGIVSDGKAPLMASPAGSTFESRYHQMFPTLDAVEIDRLRRFGERRTYRAGERLVATGEVSPGLFVFVRGEVALSQHSVLGDEQPIINYGPGSFLGELAQLSGQPSLIDARATTEVETYVIPTRRLSDLLVAEAEVGERIMRALILRRVGLLESGVGGPVIVGRAGDGDVLRLAGFLARNGHPHHELDPDTDASARTLLEHFHVDPSELPIVLCPNGRTLRNPGEAELAGCLGLVRAIDPNRVYDVAIVGAGPAGLAAAVYGASEGLSVIVLDCRAFGGQAGASARIENYLGFPTGISGLALTARAFNQAQKFGAEMAIPVEAVRLERDHDGDGGRFQLSLANEERVRARAVVIASGARYRRLSVANLAAFEGAGVHYWASPLESKLCVGKEVALVGAGNSAGQAVVYLASAVTKVWLLARGKSLEASMSRYLVDRIAGLPNVEVLLQTEVVALEGGGGVLEAIRWRHAPSGEETRRPMRHLFLFIGADPNTSWLSGSGVALDAKGFVRTGADVAAGHRALETSRDGVFAIGDVRAGSTKRVAAAVGEGAQVIATIHAFLAATGERTGVTGHDAGRDGARQPEAR</sequence>
<dbReference type="EMBL" id="AP025591">
    <property type="protein sequence ID" value="BDG01890.1"/>
    <property type="molecule type" value="Genomic_DNA"/>
</dbReference>
<dbReference type="Pfam" id="PF00027">
    <property type="entry name" value="cNMP_binding"/>
    <property type="match status" value="1"/>
</dbReference>
<dbReference type="InterPro" id="IPR036188">
    <property type="entry name" value="FAD/NAD-bd_sf"/>
</dbReference>
<feature type="domain" description="Cyclic nucleotide-binding" evidence="3">
    <location>
        <begin position="35"/>
        <end position="155"/>
    </location>
</feature>
<dbReference type="SMART" id="SM00100">
    <property type="entry name" value="cNMP"/>
    <property type="match status" value="1"/>
</dbReference>
<keyword evidence="1" id="KW-0285">Flavoprotein</keyword>
<accession>A0ABM7WR01</accession>
<protein>
    <submittedName>
        <fullName evidence="4">Thioredoxin reductase</fullName>
    </submittedName>
</protein>
<gene>
    <name evidence="4" type="ORF">AMOR_08860</name>
</gene>
<dbReference type="SUPFAM" id="SSF51206">
    <property type="entry name" value="cAMP-binding domain-like"/>
    <property type="match status" value="1"/>
</dbReference>
<keyword evidence="2" id="KW-0560">Oxidoreductase</keyword>
<proteinExistence type="predicted"/>
<reference evidence="5" key="1">
    <citation type="journal article" date="2022" name="Int. J. Syst. Evol. Microbiol.">
        <title>Anaeromyxobacter oryzae sp. nov., Anaeromyxobacter diazotrophicus sp. nov. and Anaeromyxobacter paludicola sp. nov., isolated from paddy soils.</title>
        <authorList>
            <person name="Itoh H."/>
            <person name="Xu Z."/>
            <person name="Mise K."/>
            <person name="Masuda Y."/>
            <person name="Ushijima N."/>
            <person name="Hayakawa C."/>
            <person name="Shiratori Y."/>
            <person name="Senoo K."/>
        </authorList>
    </citation>
    <scope>NUCLEOTIDE SEQUENCE [LARGE SCALE GENOMIC DNA]</scope>
    <source>
        <strain evidence="5">Red232</strain>
    </source>
</reference>
<dbReference type="InterPro" id="IPR014710">
    <property type="entry name" value="RmlC-like_jellyroll"/>
</dbReference>
<dbReference type="InterPro" id="IPR023753">
    <property type="entry name" value="FAD/NAD-binding_dom"/>
</dbReference>
<evidence type="ECO:0000313" key="5">
    <source>
        <dbReference type="Proteomes" id="UP001162891"/>
    </source>
</evidence>
<dbReference type="CDD" id="cd00038">
    <property type="entry name" value="CAP_ED"/>
    <property type="match status" value="1"/>
</dbReference>
<dbReference type="PRINTS" id="PR00469">
    <property type="entry name" value="PNDRDTASEII"/>
</dbReference>
<name>A0ABM7WR01_9BACT</name>
<dbReference type="Gene3D" id="2.60.120.10">
    <property type="entry name" value="Jelly Rolls"/>
    <property type="match status" value="1"/>
</dbReference>
<dbReference type="InterPro" id="IPR050097">
    <property type="entry name" value="Ferredoxin-NADP_redctase_2"/>
</dbReference>
<evidence type="ECO:0000313" key="4">
    <source>
        <dbReference type="EMBL" id="BDG01890.1"/>
    </source>
</evidence>
<evidence type="ECO:0000256" key="2">
    <source>
        <dbReference type="ARBA" id="ARBA00023002"/>
    </source>
</evidence>
<dbReference type="PANTHER" id="PTHR48105">
    <property type="entry name" value="THIOREDOXIN REDUCTASE 1-RELATED-RELATED"/>
    <property type="match status" value="1"/>
</dbReference>
<dbReference type="InterPro" id="IPR000595">
    <property type="entry name" value="cNMP-bd_dom"/>
</dbReference>
<evidence type="ECO:0000259" key="3">
    <source>
        <dbReference type="PROSITE" id="PS50042"/>
    </source>
</evidence>
<dbReference type="SUPFAM" id="SSF51905">
    <property type="entry name" value="FAD/NAD(P)-binding domain"/>
    <property type="match status" value="1"/>
</dbReference>
<dbReference type="InterPro" id="IPR018490">
    <property type="entry name" value="cNMP-bd_dom_sf"/>
</dbReference>
<organism evidence="4 5">
    <name type="scientific">Anaeromyxobacter oryzae</name>
    <dbReference type="NCBI Taxonomy" id="2918170"/>
    <lineage>
        <taxon>Bacteria</taxon>
        <taxon>Pseudomonadati</taxon>
        <taxon>Myxococcota</taxon>
        <taxon>Myxococcia</taxon>
        <taxon>Myxococcales</taxon>
        <taxon>Cystobacterineae</taxon>
        <taxon>Anaeromyxobacteraceae</taxon>
        <taxon>Anaeromyxobacter</taxon>
    </lineage>
</organism>
<evidence type="ECO:0000256" key="1">
    <source>
        <dbReference type="ARBA" id="ARBA00022630"/>
    </source>
</evidence>
<dbReference type="Gene3D" id="3.50.50.60">
    <property type="entry name" value="FAD/NAD(P)-binding domain"/>
    <property type="match status" value="2"/>
</dbReference>
<dbReference type="Proteomes" id="UP001162891">
    <property type="component" value="Chromosome"/>
</dbReference>
<keyword evidence="5" id="KW-1185">Reference proteome</keyword>
<dbReference type="RefSeq" id="WP_248358837.1">
    <property type="nucleotide sequence ID" value="NZ_AP025591.1"/>
</dbReference>
<dbReference type="PROSITE" id="PS50042">
    <property type="entry name" value="CNMP_BINDING_3"/>
    <property type="match status" value="1"/>
</dbReference>
<dbReference type="Pfam" id="PF07992">
    <property type="entry name" value="Pyr_redox_2"/>
    <property type="match status" value="1"/>
</dbReference>